<dbReference type="InterPro" id="IPR036921">
    <property type="entry name" value="PurM-like_N_sf"/>
</dbReference>
<evidence type="ECO:0000256" key="15">
    <source>
        <dbReference type="HAMAP-Rule" id="MF_00741"/>
    </source>
</evidence>
<comment type="caution">
    <text evidence="18">The sequence shown here is derived from an EMBL/GenBank/DDBJ whole genome shotgun (WGS) entry which is preliminary data.</text>
</comment>
<evidence type="ECO:0000256" key="4">
    <source>
        <dbReference type="ARBA" id="ARBA00013047"/>
    </source>
</evidence>
<dbReference type="Proteomes" id="UP000824261">
    <property type="component" value="Unassembled WGS sequence"/>
</dbReference>
<keyword evidence="8 15" id="KW-0547">Nucleotide-binding</keyword>
<evidence type="ECO:0000256" key="8">
    <source>
        <dbReference type="ARBA" id="ARBA00022741"/>
    </source>
</evidence>
<dbReference type="InterPro" id="IPR010918">
    <property type="entry name" value="PurM-like_C_dom"/>
</dbReference>
<keyword evidence="10 15" id="KW-0067">ATP-binding</keyword>
<dbReference type="FunFam" id="3.30.1330.10:FF:000001">
    <property type="entry name" value="Phosphoribosylformylglycinamidine cyclo-ligase"/>
    <property type="match status" value="1"/>
</dbReference>
<name>A0A9D1A0L4_9ACTN</name>
<organism evidence="18 19">
    <name type="scientific">Candidatus Aveggerthella stercoripullorum</name>
    <dbReference type="NCBI Taxonomy" id="2840688"/>
    <lineage>
        <taxon>Bacteria</taxon>
        <taxon>Bacillati</taxon>
        <taxon>Actinomycetota</taxon>
        <taxon>Coriobacteriia</taxon>
        <taxon>Eggerthellales</taxon>
        <taxon>Eggerthellaceae</taxon>
        <taxon>Eggerthellaceae incertae sedis</taxon>
        <taxon>Candidatus Aveggerthella</taxon>
    </lineage>
</organism>
<dbReference type="Gene3D" id="3.30.1330.10">
    <property type="entry name" value="PurM-like, N-terminal domain"/>
    <property type="match status" value="1"/>
</dbReference>
<evidence type="ECO:0000256" key="14">
    <source>
        <dbReference type="ARBA" id="ARBA00049057"/>
    </source>
</evidence>
<evidence type="ECO:0000256" key="9">
    <source>
        <dbReference type="ARBA" id="ARBA00022755"/>
    </source>
</evidence>
<feature type="domain" description="PurM-like N-terminal" evidence="16">
    <location>
        <begin position="68"/>
        <end position="172"/>
    </location>
</feature>
<dbReference type="EC" id="6.3.3.1" evidence="4 15"/>
<evidence type="ECO:0000256" key="12">
    <source>
        <dbReference type="ARBA" id="ARBA00032931"/>
    </source>
</evidence>
<dbReference type="PANTHER" id="PTHR10520:SF12">
    <property type="entry name" value="TRIFUNCTIONAL PURINE BIOSYNTHETIC PROTEIN ADENOSINE-3"/>
    <property type="match status" value="1"/>
</dbReference>
<dbReference type="Pfam" id="PF00586">
    <property type="entry name" value="AIRS"/>
    <property type="match status" value="1"/>
</dbReference>
<dbReference type="InterPro" id="IPR036676">
    <property type="entry name" value="PurM-like_C_sf"/>
</dbReference>
<evidence type="ECO:0000259" key="17">
    <source>
        <dbReference type="Pfam" id="PF02769"/>
    </source>
</evidence>
<dbReference type="GO" id="GO:0005829">
    <property type="term" value="C:cytosol"/>
    <property type="evidence" value="ECO:0007669"/>
    <property type="project" value="TreeGrafter"/>
</dbReference>
<keyword evidence="6 15" id="KW-0963">Cytoplasm</keyword>
<dbReference type="InterPro" id="IPR004733">
    <property type="entry name" value="PurM_cligase"/>
</dbReference>
<dbReference type="FunFam" id="3.90.650.10:FF:000011">
    <property type="entry name" value="Phosphoribosylformylglycinamidine cyclo-ligase"/>
    <property type="match status" value="1"/>
</dbReference>
<sequence>MQAGGAAAQPEMLTYAQAGVDTAEGARAVSAIKDAVHSTYRPEVIGDIGGFGGLFSIAGAKGMEDPILVSGTDGVGTKLKLAQLLGKHDTVGIDLVAMCVNDILACGAEPLFFLDYLAIGKLTAEVANVLVSGVADGCRQAGCALIGGEMAEHPGVMDPDDYDLSGFAVGVVDRPKMIGPDNVREGDVLVALRSSGFHSNGYSLVRRVLVEGRTAEELAAPCEELGGRSLGEALLAPTRIYVKPVLGCLSALPGAVHALAHITGGGITENLDRALPSVLDAVVDPAAWEVPAVIQMGCQAAGLSAEEARKTFNMGLGMILLVDAAQADAVMENLRAAGEDPVVVGAVVPGEGKVRYAE</sequence>
<gene>
    <name evidence="15" type="primary">purM</name>
    <name evidence="18" type="ORF">IAA69_05345</name>
</gene>
<dbReference type="SUPFAM" id="SSF56042">
    <property type="entry name" value="PurM C-terminal domain-like"/>
    <property type="match status" value="1"/>
</dbReference>
<dbReference type="GO" id="GO:0005524">
    <property type="term" value="F:ATP binding"/>
    <property type="evidence" value="ECO:0007669"/>
    <property type="project" value="UniProtKB-KW"/>
</dbReference>
<dbReference type="HAMAP" id="MF_00741">
    <property type="entry name" value="AIRS"/>
    <property type="match status" value="1"/>
</dbReference>
<dbReference type="GO" id="GO:0004641">
    <property type="term" value="F:phosphoribosylformylglycinamidine cyclo-ligase activity"/>
    <property type="evidence" value="ECO:0007669"/>
    <property type="project" value="UniProtKB-UniRule"/>
</dbReference>
<evidence type="ECO:0000256" key="7">
    <source>
        <dbReference type="ARBA" id="ARBA00022598"/>
    </source>
</evidence>
<evidence type="ECO:0000313" key="18">
    <source>
        <dbReference type="EMBL" id="HIR01671.1"/>
    </source>
</evidence>
<proteinExistence type="inferred from homology"/>
<dbReference type="Pfam" id="PF02769">
    <property type="entry name" value="AIRS_C"/>
    <property type="match status" value="1"/>
</dbReference>
<comment type="subcellular location">
    <subcellularLocation>
        <location evidence="1 15">Cytoplasm</location>
    </subcellularLocation>
</comment>
<keyword evidence="9 15" id="KW-0658">Purine biosynthesis</keyword>
<keyword evidence="7 15" id="KW-0436">Ligase</keyword>
<dbReference type="GO" id="GO:0006189">
    <property type="term" value="P:'de novo' IMP biosynthetic process"/>
    <property type="evidence" value="ECO:0007669"/>
    <property type="project" value="UniProtKB-UniRule"/>
</dbReference>
<comment type="similarity">
    <text evidence="3 15">Belongs to the AIR synthase family.</text>
</comment>
<dbReference type="PANTHER" id="PTHR10520">
    <property type="entry name" value="TRIFUNCTIONAL PURINE BIOSYNTHETIC PROTEIN ADENOSINE-3-RELATED"/>
    <property type="match status" value="1"/>
</dbReference>
<dbReference type="EMBL" id="DVGB01000061">
    <property type="protein sequence ID" value="HIR01671.1"/>
    <property type="molecule type" value="Genomic_DNA"/>
</dbReference>
<protein>
    <recommendedName>
        <fullName evidence="5 15">Phosphoribosylformylglycinamidine cyclo-ligase</fullName>
        <ecNumber evidence="4 15">6.3.3.1</ecNumber>
    </recommendedName>
    <alternativeName>
        <fullName evidence="12 15">AIR synthase</fullName>
    </alternativeName>
    <alternativeName>
        <fullName evidence="13 15">AIRS</fullName>
    </alternativeName>
    <alternativeName>
        <fullName evidence="11 15">Phosphoribosyl-aminoimidazole synthetase</fullName>
    </alternativeName>
</protein>
<reference evidence="18" key="2">
    <citation type="journal article" date="2021" name="PeerJ">
        <title>Extensive microbial diversity within the chicken gut microbiome revealed by metagenomics and culture.</title>
        <authorList>
            <person name="Gilroy R."/>
            <person name="Ravi A."/>
            <person name="Getino M."/>
            <person name="Pursley I."/>
            <person name="Horton D.L."/>
            <person name="Alikhan N.F."/>
            <person name="Baker D."/>
            <person name="Gharbi K."/>
            <person name="Hall N."/>
            <person name="Watson M."/>
            <person name="Adriaenssens E.M."/>
            <person name="Foster-Nyarko E."/>
            <person name="Jarju S."/>
            <person name="Secka A."/>
            <person name="Antonio M."/>
            <person name="Oren A."/>
            <person name="Chaudhuri R.R."/>
            <person name="La Ragione R."/>
            <person name="Hildebrand F."/>
            <person name="Pallen M.J."/>
        </authorList>
    </citation>
    <scope>NUCLEOTIDE SEQUENCE</scope>
    <source>
        <strain evidence="18">ChiGjej1B1-2707</strain>
    </source>
</reference>
<evidence type="ECO:0000256" key="2">
    <source>
        <dbReference type="ARBA" id="ARBA00004686"/>
    </source>
</evidence>
<reference evidence="18" key="1">
    <citation type="submission" date="2020-10" db="EMBL/GenBank/DDBJ databases">
        <authorList>
            <person name="Gilroy R."/>
        </authorList>
    </citation>
    <scope>NUCLEOTIDE SEQUENCE</scope>
    <source>
        <strain evidence="18">ChiGjej1B1-2707</strain>
    </source>
</reference>
<evidence type="ECO:0000256" key="10">
    <source>
        <dbReference type="ARBA" id="ARBA00022840"/>
    </source>
</evidence>
<dbReference type="GO" id="GO:0046084">
    <property type="term" value="P:adenine biosynthetic process"/>
    <property type="evidence" value="ECO:0007669"/>
    <property type="project" value="TreeGrafter"/>
</dbReference>
<evidence type="ECO:0000256" key="6">
    <source>
        <dbReference type="ARBA" id="ARBA00022490"/>
    </source>
</evidence>
<feature type="domain" description="PurM-like C-terminal" evidence="17">
    <location>
        <begin position="184"/>
        <end position="353"/>
    </location>
</feature>
<dbReference type="Gene3D" id="3.90.650.10">
    <property type="entry name" value="PurM-like C-terminal domain"/>
    <property type="match status" value="1"/>
</dbReference>
<dbReference type="InterPro" id="IPR016188">
    <property type="entry name" value="PurM-like_N"/>
</dbReference>
<dbReference type="GO" id="GO:0004637">
    <property type="term" value="F:phosphoribosylamine-glycine ligase activity"/>
    <property type="evidence" value="ECO:0007669"/>
    <property type="project" value="TreeGrafter"/>
</dbReference>
<evidence type="ECO:0000313" key="19">
    <source>
        <dbReference type="Proteomes" id="UP000824261"/>
    </source>
</evidence>
<evidence type="ECO:0000256" key="11">
    <source>
        <dbReference type="ARBA" id="ARBA00031908"/>
    </source>
</evidence>
<dbReference type="CDD" id="cd02196">
    <property type="entry name" value="PurM"/>
    <property type="match status" value="1"/>
</dbReference>
<dbReference type="AlphaFoldDB" id="A0A9D1A0L4"/>
<evidence type="ECO:0000256" key="13">
    <source>
        <dbReference type="ARBA" id="ARBA00033093"/>
    </source>
</evidence>
<comment type="pathway">
    <text evidence="2 15">Purine metabolism; IMP biosynthesis via de novo pathway; 5-amino-1-(5-phospho-D-ribosyl)imidazole from N(2)-formyl-N(1)-(5-phospho-D-ribosyl)glycinamide: step 2/2.</text>
</comment>
<comment type="catalytic activity">
    <reaction evidence="14 15">
        <text>2-formamido-N(1)-(5-O-phospho-beta-D-ribosyl)acetamidine + ATP = 5-amino-1-(5-phospho-beta-D-ribosyl)imidazole + ADP + phosphate + H(+)</text>
        <dbReference type="Rhea" id="RHEA:23032"/>
        <dbReference type="ChEBI" id="CHEBI:15378"/>
        <dbReference type="ChEBI" id="CHEBI:30616"/>
        <dbReference type="ChEBI" id="CHEBI:43474"/>
        <dbReference type="ChEBI" id="CHEBI:137981"/>
        <dbReference type="ChEBI" id="CHEBI:147287"/>
        <dbReference type="ChEBI" id="CHEBI:456216"/>
        <dbReference type="EC" id="6.3.3.1"/>
    </reaction>
</comment>
<evidence type="ECO:0000256" key="5">
    <source>
        <dbReference type="ARBA" id="ARBA00020367"/>
    </source>
</evidence>
<dbReference type="SUPFAM" id="SSF55326">
    <property type="entry name" value="PurM N-terminal domain-like"/>
    <property type="match status" value="1"/>
</dbReference>
<evidence type="ECO:0000259" key="16">
    <source>
        <dbReference type="Pfam" id="PF00586"/>
    </source>
</evidence>
<evidence type="ECO:0000256" key="3">
    <source>
        <dbReference type="ARBA" id="ARBA00010280"/>
    </source>
</evidence>
<evidence type="ECO:0000256" key="1">
    <source>
        <dbReference type="ARBA" id="ARBA00004496"/>
    </source>
</evidence>
<accession>A0A9D1A0L4</accession>
<dbReference type="NCBIfam" id="TIGR00878">
    <property type="entry name" value="purM"/>
    <property type="match status" value="1"/>
</dbReference>